<dbReference type="GO" id="GO:0005085">
    <property type="term" value="F:guanyl-nucleotide exchange factor activity"/>
    <property type="evidence" value="ECO:0000318"/>
    <property type="project" value="GO_Central"/>
</dbReference>
<dbReference type="OrthoDB" id="331763at2759"/>
<reference evidence="9 10" key="3">
    <citation type="journal article" date="2013" name="Genome Biol.">
        <title>Assembly of a phased diploid Candida albicans genome facilitates allele-specific measurements and provides a simple model for repeat and indel structure.</title>
        <authorList>
            <person name="Muzzey D."/>
            <person name="Schwartz K."/>
            <person name="Weissman J.S."/>
            <person name="Sherlock G."/>
        </authorList>
    </citation>
    <scope>NUCLEOTIDE SEQUENCE [LARGE SCALE GENOMIC DNA]</scope>
    <source>
        <strain evidence="10">SC5314 / ATCC MYA-2876</strain>
    </source>
</reference>
<dbReference type="InterPro" id="IPR014038">
    <property type="entry name" value="EF1B_bsu/dsu_GNE"/>
</dbReference>
<proteinExistence type="inferred from homology"/>
<dbReference type="SUPFAM" id="SSF54984">
    <property type="entry name" value="eEF-1beta-like"/>
    <property type="match status" value="1"/>
</dbReference>
<feature type="domain" description="Translation elongation factor EF1B beta/delta subunit guanine nucleotide exchange" evidence="6">
    <location>
        <begin position="127"/>
        <end position="213"/>
    </location>
</feature>
<dbReference type="CDD" id="cd00292">
    <property type="entry name" value="EF1B"/>
    <property type="match status" value="1"/>
</dbReference>
<dbReference type="GeneID" id="3641125"/>
<dbReference type="VEuPathDB" id="FungiDB:C4_04480C_A"/>
<evidence type="ECO:0000256" key="5">
    <source>
        <dbReference type="SAM" id="MobiDB-lite"/>
    </source>
</evidence>
<reference evidence="9 10" key="2">
    <citation type="journal article" date="2007" name="Genome Biol.">
        <title>Assembly of the Candida albicans genome into sixteen supercontigs aligned on the eight chromosomes.</title>
        <authorList>
            <person name="van het Hoog M."/>
            <person name="Rast T.J."/>
            <person name="Martchenko M."/>
            <person name="Grindle S."/>
            <person name="Dignard D."/>
            <person name="Hogues H."/>
            <person name="Cuomo C."/>
            <person name="Berriman M."/>
            <person name="Scherer S."/>
            <person name="Magee B.B."/>
            <person name="Whiteway M."/>
            <person name="Chibana H."/>
            <person name="Nantel A."/>
            <person name="Magee P.T."/>
        </authorList>
    </citation>
    <scope>GENOME REANNOTATION</scope>
    <source>
        <strain evidence="10">SC5314 / ATCC MYA-2876</strain>
    </source>
</reference>
<keyword evidence="2 4" id="KW-0251">Elongation factor</keyword>
<dbReference type="OMA" id="YRWYKHI"/>
<dbReference type="InterPro" id="IPR053836">
    <property type="entry name" value="Arc1-like_N"/>
</dbReference>
<dbReference type="GO" id="GO:0005840">
    <property type="term" value="C:ribosome"/>
    <property type="evidence" value="ECO:0000316"/>
    <property type="project" value="CGD"/>
</dbReference>
<dbReference type="SUPFAM" id="SSF47616">
    <property type="entry name" value="GST C-terminal domain-like"/>
    <property type="match status" value="1"/>
</dbReference>
<gene>
    <name evidence="8 9" type="primary">EFB1</name>
    <name evidence="9" type="ordered locus">CAALFM_C404480CA</name>
    <name evidence="8" type="ordered locus">orf19.11319</name>
</gene>
<dbReference type="InterPro" id="IPR036282">
    <property type="entry name" value="Glutathione-S-Trfase_C_sf"/>
</dbReference>
<reference evidence="9 10" key="1">
    <citation type="journal article" date="2004" name="Proc. Natl. Acad. Sci. U.S.A.">
        <title>The diploid genome sequence of Candida albicans.</title>
        <authorList>
            <person name="Jones T."/>
            <person name="Federspiel N.A."/>
            <person name="Chibana H."/>
            <person name="Dungan J."/>
            <person name="Kalman S."/>
            <person name="Magee B.B."/>
            <person name="Newport G."/>
            <person name="Thorstenson Y.R."/>
            <person name="Agabian N."/>
            <person name="Magee P.T."/>
            <person name="Davis R.W."/>
            <person name="Scherer S."/>
        </authorList>
    </citation>
    <scope>NUCLEOTIDE SEQUENCE [LARGE SCALE GENOMIC DNA]</scope>
    <source>
        <strain evidence="10">SC5314 / ATCC MYA-2876</strain>
    </source>
</reference>
<organism evidence="9 10">
    <name type="scientific">Candida albicans (strain SC5314 / ATCC MYA-2876)</name>
    <name type="common">Yeast</name>
    <dbReference type="NCBI Taxonomy" id="237561"/>
    <lineage>
        <taxon>Eukaryota</taxon>
        <taxon>Fungi</taxon>
        <taxon>Dikarya</taxon>
        <taxon>Ascomycota</taxon>
        <taxon>Saccharomycotina</taxon>
        <taxon>Pichiomycetes</taxon>
        <taxon>Debaryomycetaceae</taxon>
        <taxon>Candida/Lodderomyces clade</taxon>
        <taxon>Candida</taxon>
    </lineage>
</organism>
<dbReference type="PANTHER" id="PTHR11595">
    <property type="entry name" value="EF-HAND AND COILED-COIL DOMAIN-CONTAINING FAMILY MEMBER"/>
    <property type="match status" value="1"/>
</dbReference>
<feature type="domain" description="Elongation factor 1 beta central acidic region eukaryote" evidence="7">
    <location>
        <begin position="91"/>
        <end position="117"/>
    </location>
</feature>
<name>A0A1D8PM35_CANAL</name>
<evidence type="ECO:0000259" key="6">
    <source>
        <dbReference type="SMART" id="SM00888"/>
    </source>
</evidence>
<feature type="region of interest" description="Disordered" evidence="5">
    <location>
        <begin position="67"/>
        <end position="88"/>
    </location>
</feature>
<accession>A0A1D8PM35</accession>
<protein>
    <submittedName>
        <fullName evidence="9">Translation elongation factor 1 subunit beta</fullName>
    </submittedName>
</protein>
<keyword evidence="3 4" id="KW-0648">Protein biosynthesis</keyword>
<dbReference type="GO" id="GO:0005853">
    <property type="term" value="C:eukaryotic translation elongation factor 1 complex"/>
    <property type="evidence" value="ECO:0007669"/>
    <property type="project" value="InterPro"/>
</dbReference>
<dbReference type="InterPro" id="IPR001326">
    <property type="entry name" value="Transl_elong_EF1B_B/D_CS"/>
</dbReference>
<dbReference type="InterPro" id="IPR018940">
    <property type="entry name" value="EF-1_beta_acid_region_euk"/>
</dbReference>
<dbReference type="PROSITE" id="PS00824">
    <property type="entry name" value="EF1BD_1"/>
    <property type="match status" value="1"/>
</dbReference>
<dbReference type="GO" id="GO:0003746">
    <property type="term" value="F:translation elongation factor activity"/>
    <property type="evidence" value="ECO:0000316"/>
    <property type="project" value="CGD"/>
</dbReference>
<evidence type="ECO:0000259" key="7">
    <source>
        <dbReference type="SMART" id="SM01182"/>
    </source>
</evidence>
<dbReference type="SMR" id="A0A1D8PM35"/>
<evidence type="ECO:0000313" key="9">
    <source>
        <dbReference type="EMBL" id="AOW29197.1"/>
    </source>
</evidence>
<dbReference type="SMART" id="SM01182">
    <property type="entry name" value="EF-1_beta_acid"/>
    <property type="match status" value="1"/>
</dbReference>
<dbReference type="Pfam" id="PF21972">
    <property type="entry name" value="Arc1p_N_like"/>
    <property type="match status" value="1"/>
</dbReference>
<dbReference type="FunFam" id="3.30.70.60:FF:000001">
    <property type="entry name" value="Elongation factor 1-beta 1 like"/>
    <property type="match status" value="1"/>
</dbReference>
<dbReference type="Pfam" id="PF10587">
    <property type="entry name" value="EF-1_beta_acid"/>
    <property type="match status" value="1"/>
</dbReference>
<dbReference type="CGD" id="CAL0000176377">
    <property type="gene designation" value="EFB1"/>
</dbReference>
<evidence type="ECO:0000256" key="1">
    <source>
        <dbReference type="ARBA" id="ARBA00007411"/>
    </source>
</evidence>
<dbReference type="AlphaFoldDB" id="A0A1D8PM35"/>
<dbReference type="Pfam" id="PF00736">
    <property type="entry name" value="EF1_GNE"/>
    <property type="match status" value="1"/>
</dbReference>
<dbReference type="InterPro" id="IPR049720">
    <property type="entry name" value="EF1B_bsu/dsu"/>
</dbReference>
<evidence type="ECO:0000313" key="10">
    <source>
        <dbReference type="Proteomes" id="UP000000559"/>
    </source>
</evidence>
<dbReference type="InterPro" id="IPR036219">
    <property type="entry name" value="eEF-1beta-like_sf"/>
</dbReference>
<dbReference type="STRING" id="237561.A0A1D8PM35"/>
<evidence type="ECO:0000256" key="3">
    <source>
        <dbReference type="ARBA" id="ARBA00022917"/>
    </source>
</evidence>
<dbReference type="Gene3D" id="3.30.70.60">
    <property type="match status" value="1"/>
</dbReference>
<keyword evidence="10" id="KW-1185">Reference proteome</keyword>
<sequence>MSFSDFSKVESIKSLNEFLADKSYIDGTTATQADVTVYKAFQKEFPQFTRWFNHIASFTEEFEDLPAGKAPAASGSAAAAAEEEDDEDVDLFGSDDEVDEEAEKLKQQRLAEYAAKKAAKGPKPAAKSIVTLDVKPWDDETDLDELLTNVKAIEMEGLTWGAHQWIPVGFGIKKLQINLVVEDALVSLDDLQAAVEEDEDHVQSTDIAAMQKL</sequence>
<dbReference type="SMART" id="SM00888">
    <property type="entry name" value="EF1_GNE"/>
    <property type="match status" value="1"/>
</dbReference>
<evidence type="ECO:0000256" key="4">
    <source>
        <dbReference type="RuleBase" id="RU003791"/>
    </source>
</evidence>
<dbReference type="eggNOG" id="KOG1668">
    <property type="taxonomic scope" value="Eukaryota"/>
</dbReference>
<dbReference type="InterPro" id="IPR014717">
    <property type="entry name" value="Transl_elong_EF1B/ribsomal_bS6"/>
</dbReference>
<dbReference type="GO" id="GO:0009986">
    <property type="term" value="C:cell surface"/>
    <property type="evidence" value="ECO:0000314"/>
    <property type="project" value="CGD"/>
</dbReference>
<dbReference type="GO" id="GO:0005829">
    <property type="term" value="C:cytosol"/>
    <property type="evidence" value="ECO:0000318"/>
    <property type="project" value="GO_Central"/>
</dbReference>
<dbReference type="EMBL" id="CP017626">
    <property type="protein sequence ID" value="AOW29197.1"/>
    <property type="molecule type" value="Genomic_DNA"/>
</dbReference>
<dbReference type="Gene3D" id="1.20.1050.130">
    <property type="match status" value="1"/>
</dbReference>
<dbReference type="PROSITE" id="PS00825">
    <property type="entry name" value="EF1BD_2"/>
    <property type="match status" value="1"/>
</dbReference>
<dbReference type="GO" id="GO:0006414">
    <property type="term" value="P:translational elongation"/>
    <property type="evidence" value="ECO:0000316"/>
    <property type="project" value="CGD"/>
</dbReference>
<dbReference type="FunCoup" id="A0A1D8PM35">
    <property type="interactions" value="828"/>
</dbReference>
<feature type="compositionally biased region" description="Low complexity" evidence="5">
    <location>
        <begin position="67"/>
        <end position="80"/>
    </location>
</feature>
<evidence type="ECO:0000313" key="8">
    <source>
        <dbReference type="CGD" id="CAL0000176377"/>
    </source>
</evidence>
<dbReference type="PANTHER" id="PTHR11595:SF21">
    <property type="entry name" value="ELONGATION FACTOR 1-BETA"/>
    <property type="match status" value="1"/>
</dbReference>
<dbReference type="InParanoid" id="A0A1D8PM35"/>
<comment type="similarity">
    <text evidence="1 4">Belongs to the EF-1-beta/EF-1-delta family.</text>
</comment>
<dbReference type="RefSeq" id="XP_019330928.1">
    <property type="nucleotide sequence ID" value="XM_019475383.1"/>
</dbReference>
<dbReference type="KEGG" id="cal:CAALFM_C404480CA"/>
<evidence type="ECO:0000256" key="2">
    <source>
        <dbReference type="ARBA" id="ARBA00022768"/>
    </source>
</evidence>
<dbReference type="Proteomes" id="UP000000559">
    <property type="component" value="Chromosome 4"/>
</dbReference>